<evidence type="ECO:0000313" key="2">
    <source>
        <dbReference type="EMBL" id="ORW25789.1"/>
    </source>
</evidence>
<dbReference type="AlphaFoldDB" id="A0A1X1ZQX9"/>
<comment type="caution">
    <text evidence="2">The sequence shown here is derived from an EMBL/GenBank/DDBJ whole genome shotgun (WGS) entry which is preliminary data.</text>
</comment>
<dbReference type="OrthoDB" id="4689187at2"/>
<name>A0A1X1ZQX9_9MYCO</name>
<organism evidence="2 3">
    <name type="scientific">Mycobacterium palustre</name>
    <dbReference type="NCBI Taxonomy" id="153971"/>
    <lineage>
        <taxon>Bacteria</taxon>
        <taxon>Bacillati</taxon>
        <taxon>Actinomycetota</taxon>
        <taxon>Actinomycetes</taxon>
        <taxon>Mycobacteriales</taxon>
        <taxon>Mycobacteriaceae</taxon>
        <taxon>Mycobacterium</taxon>
        <taxon>Mycobacterium simiae complex</taxon>
    </lineage>
</organism>
<evidence type="ECO:0000313" key="3">
    <source>
        <dbReference type="Proteomes" id="UP000193529"/>
    </source>
</evidence>
<feature type="transmembrane region" description="Helical" evidence="1">
    <location>
        <begin position="71"/>
        <end position="97"/>
    </location>
</feature>
<keyword evidence="1" id="KW-1133">Transmembrane helix</keyword>
<gene>
    <name evidence="2" type="ORF">AWC19_06345</name>
</gene>
<keyword evidence="1" id="KW-0812">Transmembrane</keyword>
<dbReference type="RefSeq" id="WP_085078038.1">
    <property type="nucleotide sequence ID" value="NZ_JACKRZ010000014.1"/>
</dbReference>
<reference evidence="2 3" key="1">
    <citation type="submission" date="2016-01" db="EMBL/GenBank/DDBJ databases">
        <title>The new phylogeny of the genus Mycobacterium.</title>
        <authorList>
            <person name="Tarcisio F."/>
            <person name="Conor M."/>
            <person name="Antonella G."/>
            <person name="Elisabetta G."/>
            <person name="Giulia F.S."/>
            <person name="Sara T."/>
            <person name="Anna F."/>
            <person name="Clotilde B."/>
            <person name="Roberto B."/>
            <person name="Veronica D.S."/>
            <person name="Fabio R."/>
            <person name="Monica P."/>
            <person name="Olivier J."/>
            <person name="Enrico T."/>
            <person name="Nicola S."/>
        </authorList>
    </citation>
    <scope>NUCLEOTIDE SEQUENCE [LARGE SCALE GENOMIC DNA]</scope>
    <source>
        <strain evidence="2 3">DSM 44572</strain>
    </source>
</reference>
<protein>
    <submittedName>
        <fullName evidence="2">Uncharacterized protein</fullName>
    </submittedName>
</protein>
<accession>A0A1X1ZQX9</accession>
<sequence>MRELAMLTFVMTDQYYIFMWVAIAVALIPNTANTPVSTVVRVLHRMDGADVRGRRYRLSHPFGSFCRNGLLAFWAPVVTFFAWMIVMAVLLFKAIALQDEVSRARLRSRPSGQRITVRASVRHHFCMR</sequence>
<evidence type="ECO:0000256" key="1">
    <source>
        <dbReference type="SAM" id="Phobius"/>
    </source>
</evidence>
<keyword evidence="1" id="KW-0472">Membrane</keyword>
<keyword evidence="3" id="KW-1185">Reference proteome</keyword>
<feature type="transmembrane region" description="Helical" evidence="1">
    <location>
        <begin position="7"/>
        <end position="28"/>
    </location>
</feature>
<dbReference type="Proteomes" id="UP000193529">
    <property type="component" value="Unassembled WGS sequence"/>
</dbReference>
<dbReference type="EMBL" id="LQPJ01000094">
    <property type="protein sequence ID" value="ORW25789.1"/>
    <property type="molecule type" value="Genomic_DNA"/>
</dbReference>
<proteinExistence type="predicted"/>